<organism evidence="7 8">
    <name type="scientific">Heterostelium pallidum (strain ATCC 26659 / Pp 5 / PN500)</name>
    <name type="common">Cellular slime mold</name>
    <name type="synonym">Polysphondylium pallidum</name>
    <dbReference type="NCBI Taxonomy" id="670386"/>
    <lineage>
        <taxon>Eukaryota</taxon>
        <taxon>Amoebozoa</taxon>
        <taxon>Evosea</taxon>
        <taxon>Eumycetozoa</taxon>
        <taxon>Dictyostelia</taxon>
        <taxon>Acytosteliales</taxon>
        <taxon>Acytosteliaceae</taxon>
        <taxon>Heterostelium</taxon>
    </lineage>
</organism>
<dbReference type="InterPro" id="IPR000504">
    <property type="entry name" value="RRM_dom"/>
</dbReference>
<keyword evidence="8" id="KW-1185">Reference proteome</keyword>
<dbReference type="PANTHER" id="PTHR23003:SF17">
    <property type="entry name" value="RNA-BINDING PROTEIN PIN4"/>
    <property type="match status" value="1"/>
</dbReference>
<feature type="domain" description="SUZ-C" evidence="6">
    <location>
        <begin position="536"/>
        <end position="579"/>
    </location>
</feature>
<evidence type="ECO:0000259" key="4">
    <source>
        <dbReference type="PROSITE" id="PS50102"/>
    </source>
</evidence>
<reference evidence="7 8" key="1">
    <citation type="journal article" date="2011" name="Genome Res.">
        <title>Phylogeny-wide analysis of social amoeba genomes highlights ancient origins for complex intercellular communication.</title>
        <authorList>
            <person name="Heidel A.J."/>
            <person name="Lawal H.M."/>
            <person name="Felder M."/>
            <person name="Schilde C."/>
            <person name="Helps N.R."/>
            <person name="Tunggal B."/>
            <person name="Rivero F."/>
            <person name="John U."/>
            <person name="Schleicher M."/>
            <person name="Eichinger L."/>
            <person name="Platzer M."/>
            <person name="Noegel A.A."/>
            <person name="Schaap P."/>
            <person name="Gloeckner G."/>
        </authorList>
    </citation>
    <scope>NUCLEOTIDE SEQUENCE [LARGE SCALE GENOMIC DNA]</scope>
    <source>
        <strain evidence="8">ATCC 26659 / Pp 5 / PN500</strain>
    </source>
</reference>
<feature type="domain" description="RRM" evidence="4">
    <location>
        <begin position="191"/>
        <end position="270"/>
    </location>
</feature>
<dbReference type="InterPro" id="IPR001374">
    <property type="entry name" value="R3H_dom"/>
</dbReference>
<dbReference type="EMBL" id="ADBJ01000020">
    <property type="protein sequence ID" value="EFA82140.1"/>
    <property type="molecule type" value="Genomic_DNA"/>
</dbReference>
<dbReference type="GeneID" id="31360047"/>
<dbReference type="Gene3D" id="3.30.1370.50">
    <property type="entry name" value="R3H-like domain"/>
    <property type="match status" value="1"/>
</dbReference>
<name>D3B7X2_HETP5</name>
<sequence length="600" mass="65738">MEEPKHPSIEDLSFEDLTFGESADLALNEQDSSVKRELLLRKSQGIGATLTTSAHTSATAAATNILGVAGKTKDKRTKSDKSDRHAVLISTKGDKINLAVLLKQLEECGPVRAHHFRERQNFGFVQFLDSESADNAIEMLSNKEIDGQIIQIERIKRITPGKDPRVATVGSPQCSSLPTQLPSMIENKPDSTLVLKNLPFNLRQVQLQEILENINPSAPQSVNFHYDSIGVFRGMAFVKYRLLEDAIKVFDALNGADVHGRRVRLEYKRKVSKSSEIPSEVLEDEKLRKVWDQLREFKEDPNATEITFSTFTGVQRMYIHNMAEKLKLSHTSVGEEPNRSIIVTNKKPIIGTPGKDDMMSQFLSSSPASIGGHLAPLSTTPTNSYTSLSSTPTSSMFISKPMELSSSFGNHFLRSTPPSSITGKTPSLLINDAKIATSWEKSPTNSLLSNPFTTRGFGTMVRDRSGSDIELSTSPGSSLWRNPANSLNSFSNFSASNSFPSANAGSLSSLLQQQQQHFNISNSININSNSPLHNNINNNNNHNHNNSLNSNSNSNSLVSSPILRQPKGPDGTKGFSEGYKAGRKLVPSPLISPVIHSPSN</sequence>
<dbReference type="CDD" id="cd00590">
    <property type="entry name" value="RRM_SF"/>
    <property type="match status" value="1"/>
</dbReference>
<proteinExistence type="predicted"/>
<dbReference type="Pfam" id="PF12901">
    <property type="entry name" value="SUZ-C"/>
    <property type="match status" value="1"/>
</dbReference>
<keyword evidence="1 2" id="KW-0694">RNA-binding</keyword>
<dbReference type="SMART" id="SM00393">
    <property type="entry name" value="R3H"/>
    <property type="match status" value="1"/>
</dbReference>
<dbReference type="Pfam" id="PF00076">
    <property type="entry name" value="RRM_1"/>
    <property type="match status" value="2"/>
</dbReference>
<evidence type="ECO:0000256" key="1">
    <source>
        <dbReference type="ARBA" id="ARBA00022884"/>
    </source>
</evidence>
<dbReference type="PANTHER" id="PTHR23003">
    <property type="entry name" value="RNA RECOGNITION MOTIF RRM DOMAIN CONTAINING PROTEIN"/>
    <property type="match status" value="1"/>
</dbReference>
<dbReference type="GO" id="GO:0005634">
    <property type="term" value="C:nucleus"/>
    <property type="evidence" value="ECO:0007669"/>
    <property type="project" value="TreeGrafter"/>
</dbReference>
<dbReference type="GO" id="GO:0005737">
    <property type="term" value="C:cytoplasm"/>
    <property type="evidence" value="ECO:0007669"/>
    <property type="project" value="TreeGrafter"/>
</dbReference>
<evidence type="ECO:0000313" key="7">
    <source>
        <dbReference type="EMBL" id="EFA82140.1"/>
    </source>
</evidence>
<feature type="region of interest" description="Disordered" evidence="3">
    <location>
        <begin position="525"/>
        <end position="600"/>
    </location>
</feature>
<dbReference type="STRING" id="670386.D3B7X2"/>
<comment type="caution">
    <text evidence="7">The sequence shown here is derived from an EMBL/GenBank/DDBJ whole genome shotgun (WGS) entry which is preliminary data.</text>
</comment>
<feature type="domain" description="RRM" evidence="4">
    <location>
        <begin position="85"/>
        <end position="157"/>
    </location>
</feature>
<dbReference type="SMART" id="SM00360">
    <property type="entry name" value="RRM"/>
    <property type="match status" value="2"/>
</dbReference>
<dbReference type="AlphaFoldDB" id="D3B7X2"/>
<feature type="compositionally biased region" description="Low complexity" evidence="3">
    <location>
        <begin position="525"/>
        <end position="563"/>
    </location>
</feature>
<dbReference type="OMA" id="MAFVKYR"/>
<dbReference type="SUPFAM" id="SSF54928">
    <property type="entry name" value="RNA-binding domain, RBD"/>
    <property type="match status" value="2"/>
</dbReference>
<dbReference type="InterPro" id="IPR012677">
    <property type="entry name" value="Nucleotide-bd_a/b_plait_sf"/>
</dbReference>
<dbReference type="InterPro" id="IPR036867">
    <property type="entry name" value="R3H_dom_sf"/>
</dbReference>
<evidence type="ECO:0000313" key="8">
    <source>
        <dbReference type="Proteomes" id="UP000001396"/>
    </source>
</evidence>
<gene>
    <name evidence="7" type="ORF">PPL_04560</name>
</gene>
<dbReference type="PROSITE" id="PS50102">
    <property type="entry name" value="RRM"/>
    <property type="match status" value="2"/>
</dbReference>
<protein>
    <submittedName>
        <fullName evidence="7">Uncharacterized protein</fullName>
    </submittedName>
</protein>
<dbReference type="PROSITE" id="PS51938">
    <property type="entry name" value="SUZ_C"/>
    <property type="match status" value="1"/>
</dbReference>
<dbReference type="InterPro" id="IPR024642">
    <property type="entry name" value="SUZ-C"/>
</dbReference>
<dbReference type="RefSeq" id="XP_020434257.1">
    <property type="nucleotide sequence ID" value="XM_020575462.1"/>
</dbReference>
<dbReference type="Pfam" id="PF01424">
    <property type="entry name" value="R3H"/>
    <property type="match status" value="1"/>
</dbReference>
<dbReference type="CDD" id="cd02325">
    <property type="entry name" value="R3H"/>
    <property type="match status" value="1"/>
</dbReference>
<dbReference type="PROSITE" id="PS51061">
    <property type="entry name" value="R3H"/>
    <property type="match status" value="1"/>
</dbReference>
<dbReference type="InterPro" id="IPR050374">
    <property type="entry name" value="RRT5_SRSF_SR"/>
</dbReference>
<dbReference type="InParanoid" id="D3B7X2"/>
<evidence type="ECO:0000256" key="3">
    <source>
        <dbReference type="SAM" id="MobiDB-lite"/>
    </source>
</evidence>
<accession>D3B7X2</accession>
<evidence type="ECO:0000256" key="2">
    <source>
        <dbReference type="PROSITE-ProRule" id="PRU00176"/>
    </source>
</evidence>
<evidence type="ECO:0000259" key="6">
    <source>
        <dbReference type="PROSITE" id="PS51938"/>
    </source>
</evidence>
<dbReference type="SUPFAM" id="SSF82708">
    <property type="entry name" value="R3H domain"/>
    <property type="match status" value="1"/>
</dbReference>
<dbReference type="FunCoup" id="D3B7X2">
    <property type="interactions" value="687"/>
</dbReference>
<evidence type="ECO:0000259" key="5">
    <source>
        <dbReference type="PROSITE" id="PS51061"/>
    </source>
</evidence>
<feature type="domain" description="R3H" evidence="5">
    <location>
        <begin position="284"/>
        <end position="347"/>
    </location>
</feature>
<dbReference type="Proteomes" id="UP000001396">
    <property type="component" value="Unassembled WGS sequence"/>
</dbReference>
<dbReference type="Gene3D" id="3.30.70.330">
    <property type="match status" value="2"/>
</dbReference>
<dbReference type="InterPro" id="IPR035979">
    <property type="entry name" value="RBD_domain_sf"/>
</dbReference>
<dbReference type="GO" id="GO:0003729">
    <property type="term" value="F:mRNA binding"/>
    <property type="evidence" value="ECO:0007669"/>
    <property type="project" value="TreeGrafter"/>
</dbReference>